<name>A0AAD7BJ50_9AGAR</name>
<dbReference type="AlphaFoldDB" id="A0AAD7BJ50"/>
<comment type="caution">
    <text evidence="6">The sequence shown here is derived from an EMBL/GenBank/DDBJ whole genome shotgun (WGS) entry which is preliminary data.</text>
</comment>
<dbReference type="SMART" id="SM00647">
    <property type="entry name" value="IBR"/>
    <property type="match status" value="1"/>
</dbReference>
<evidence type="ECO:0000256" key="3">
    <source>
        <dbReference type="ARBA" id="ARBA00022786"/>
    </source>
</evidence>
<keyword evidence="3" id="KW-0833">Ubl conjugation pathway</keyword>
<gene>
    <name evidence="6" type="ORF">FB45DRAFT_1032008</name>
</gene>
<protein>
    <recommendedName>
        <fullName evidence="5">IBR domain-containing protein</fullName>
    </recommendedName>
</protein>
<keyword evidence="4" id="KW-0862">Zinc</keyword>
<dbReference type="GO" id="GO:0004842">
    <property type="term" value="F:ubiquitin-protein transferase activity"/>
    <property type="evidence" value="ECO:0007669"/>
    <property type="project" value="InterPro"/>
</dbReference>
<dbReference type="GO" id="GO:0008270">
    <property type="term" value="F:zinc ion binding"/>
    <property type="evidence" value="ECO:0007669"/>
    <property type="project" value="UniProtKB-KW"/>
</dbReference>
<dbReference type="InterPro" id="IPR002867">
    <property type="entry name" value="IBR_dom"/>
</dbReference>
<evidence type="ECO:0000313" key="7">
    <source>
        <dbReference type="Proteomes" id="UP001221142"/>
    </source>
</evidence>
<keyword evidence="7" id="KW-1185">Reference proteome</keyword>
<proteinExistence type="predicted"/>
<sequence length="281" mass="32080">MFGAPTGIVNASSQYRRMSEILELCALNVECRCACDAVCRGTKAYRARDTGNCIKNLPPEQRESPEDAALHQLAQGENWRQCPDCGAYIERISGCNHMRCGCGYRFCFRCLYPLSRDSGQCTHNPPYDINQSLDGTSNALLGMVPPRQQPRAATAHKDFDNRGQDGRSLGSTSTIWRLKETCWKRPPEAEPETEPEFNLGLKLQPLLDLLSRQPLQRQLHLVSTHGQPLHFRTLHQICIVPAHSLFRRHPVLMRRSRGYKNPSFLRHQFSDRHMAHILYKK</sequence>
<evidence type="ECO:0000259" key="5">
    <source>
        <dbReference type="SMART" id="SM00647"/>
    </source>
</evidence>
<feature type="domain" description="IBR" evidence="5">
    <location>
        <begin position="63"/>
        <end position="121"/>
    </location>
</feature>
<accession>A0AAD7BJ50</accession>
<dbReference type="GO" id="GO:0016567">
    <property type="term" value="P:protein ubiquitination"/>
    <property type="evidence" value="ECO:0007669"/>
    <property type="project" value="InterPro"/>
</dbReference>
<evidence type="ECO:0000256" key="1">
    <source>
        <dbReference type="ARBA" id="ARBA00022723"/>
    </source>
</evidence>
<keyword evidence="2" id="KW-0863">Zinc-finger</keyword>
<keyword evidence="1" id="KW-0479">Metal-binding</keyword>
<evidence type="ECO:0000313" key="6">
    <source>
        <dbReference type="EMBL" id="KAJ7622338.1"/>
    </source>
</evidence>
<evidence type="ECO:0000256" key="4">
    <source>
        <dbReference type="ARBA" id="ARBA00022833"/>
    </source>
</evidence>
<evidence type="ECO:0000256" key="2">
    <source>
        <dbReference type="ARBA" id="ARBA00022771"/>
    </source>
</evidence>
<organism evidence="6 7">
    <name type="scientific">Roridomyces roridus</name>
    <dbReference type="NCBI Taxonomy" id="1738132"/>
    <lineage>
        <taxon>Eukaryota</taxon>
        <taxon>Fungi</taxon>
        <taxon>Dikarya</taxon>
        <taxon>Basidiomycota</taxon>
        <taxon>Agaricomycotina</taxon>
        <taxon>Agaricomycetes</taxon>
        <taxon>Agaricomycetidae</taxon>
        <taxon>Agaricales</taxon>
        <taxon>Marasmiineae</taxon>
        <taxon>Mycenaceae</taxon>
        <taxon>Roridomyces</taxon>
    </lineage>
</organism>
<reference evidence="6" key="1">
    <citation type="submission" date="2023-03" db="EMBL/GenBank/DDBJ databases">
        <title>Massive genome expansion in bonnet fungi (Mycena s.s.) driven by repeated elements and novel gene families across ecological guilds.</title>
        <authorList>
            <consortium name="Lawrence Berkeley National Laboratory"/>
            <person name="Harder C.B."/>
            <person name="Miyauchi S."/>
            <person name="Viragh M."/>
            <person name="Kuo A."/>
            <person name="Thoen E."/>
            <person name="Andreopoulos B."/>
            <person name="Lu D."/>
            <person name="Skrede I."/>
            <person name="Drula E."/>
            <person name="Henrissat B."/>
            <person name="Morin E."/>
            <person name="Kohler A."/>
            <person name="Barry K."/>
            <person name="LaButti K."/>
            <person name="Morin E."/>
            <person name="Salamov A."/>
            <person name="Lipzen A."/>
            <person name="Mereny Z."/>
            <person name="Hegedus B."/>
            <person name="Baldrian P."/>
            <person name="Stursova M."/>
            <person name="Weitz H."/>
            <person name="Taylor A."/>
            <person name="Grigoriev I.V."/>
            <person name="Nagy L.G."/>
            <person name="Martin F."/>
            <person name="Kauserud H."/>
        </authorList>
    </citation>
    <scope>NUCLEOTIDE SEQUENCE</scope>
    <source>
        <strain evidence="6">9284</strain>
    </source>
</reference>
<dbReference type="SUPFAM" id="SSF57850">
    <property type="entry name" value="RING/U-box"/>
    <property type="match status" value="1"/>
</dbReference>
<dbReference type="CDD" id="cd22584">
    <property type="entry name" value="Rcat_RBR_unk"/>
    <property type="match status" value="1"/>
</dbReference>
<dbReference type="EMBL" id="JARKIF010000015">
    <property type="protein sequence ID" value="KAJ7622338.1"/>
    <property type="molecule type" value="Genomic_DNA"/>
</dbReference>
<dbReference type="Proteomes" id="UP001221142">
    <property type="component" value="Unassembled WGS sequence"/>
</dbReference>
<dbReference type="Gene3D" id="1.20.120.1750">
    <property type="match status" value="1"/>
</dbReference>
<dbReference type="PANTHER" id="PTHR11685">
    <property type="entry name" value="RBR FAMILY RING FINGER AND IBR DOMAIN-CONTAINING"/>
    <property type="match status" value="1"/>
</dbReference>
<dbReference type="Pfam" id="PF01485">
    <property type="entry name" value="IBR"/>
    <property type="match status" value="1"/>
</dbReference>
<dbReference type="InterPro" id="IPR031127">
    <property type="entry name" value="E3_UB_ligase_RBR"/>
</dbReference>